<dbReference type="Gene3D" id="1.10.540.10">
    <property type="entry name" value="Acyl-CoA dehydrogenase/oxidase, N-terminal domain"/>
    <property type="match status" value="2"/>
</dbReference>
<dbReference type="InterPro" id="IPR037069">
    <property type="entry name" value="AcylCoA_DH/ox_N_sf"/>
</dbReference>
<accession>A0A9W5YGK7</accession>
<dbReference type="EMBL" id="BROQ01000001">
    <property type="protein sequence ID" value="GKZ16499.1"/>
    <property type="molecule type" value="Genomic_DNA"/>
</dbReference>
<proteinExistence type="predicted"/>
<protein>
    <recommendedName>
        <fullName evidence="3">Acyl-CoA dehydrogenase/oxidase N-terminal domain-containing protein</fullName>
    </recommendedName>
</protein>
<dbReference type="GO" id="GO:0003995">
    <property type="term" value="F:acyl-CoA dehydrogenase activity"/>
    <property type="evidence" value="ECO:0007669"/>
    <property type="project" value="TreeGrafter"/>
</dbReference>
<dbReference type="Gene3D" id="2.40.110.10">
    <property type="entry name" value="Butyryl-CoA Dehydrogenase, subunit A, domain 2"/>
    <property type="match status" value="1"/>
</dbReference>
<dbReference type="Proteomes" id="UP001143548">
    <property type="component" value="Unassembled WGS sequence"/>
</dbReference>
<organism evidence="1 2">
    <name type="scientific">Aspergillus brasiliensis</name>
    <dbReference type="NCBI Taxonomy" id="319629"/>
    <lineage>
        <taxon>Eukaryota</taxon>
        <taxon>Fungi</taxon>
        <taxon>Dikarya</taxon>
        <taxon>Ascomycota</taxon>
        <taxon>Pezizomycotina</taxon>
        <taxon>Eurotiomycetes</taxon>
        <taxon>Eurotiomycetidae</taxon>
        <taxon>Eurotiales</taxon>
        <taxon>Aspergillaceae</taxon>
        <taxon>Aspergillus</taxon>
        <taxon>Aspergillus subgen. Circumdati</taxon>
    </lineage>
</organism>
<name>A0A9W5YGK7_9EURO</name>
<dbReference type="Gene3D" id="1.20.140.10">
    <property type="entry name" value="Butyryl-CoA Dehydrogenase, subunit A, domain 3"/>
    <property type="match status" value="1"/>
</dbReference>
<evidence type="ECO:0008006" key="3">
    <source>
        <dbReference type="Google" id="ProtNLM"/>
    </source>
</evidence>
<sequence>MVHFELTSHQKAIKDKASTISQEILSPAYANYSTHPDQLSRFRATRPYYAKLMQTGILKALIPKSAGGTCEDLSIHLVGTVLGLLPLIVGGTTEQKEKFLAPFLSGEGDHLASLTHSEPGGTANRGLPLRLGRRLWTTNSAGWDGQGATLSCLVARYSEDDSPEKIENTPADNIMVLLVTRDIIAQNSPESYTMLSEPNLMGHIAVTGPHTRHTNFRIPADHVLFHPGQAAPIIEKSFGITGAVVGAIAVGRMRTAFDMAIGFTRKDNCGGAVPIIQRQSVADLMIDVKIKIDSARTVV</sequence>
<comment type="caution">
    <text evidence="1">The sequence shown here is derived from an EMBL/GenBank/DDBJ whole genome shotgun (WGS) entry which is preliminary data.</text>
</comment>
<evidence type="ECO:0000313" key="1">
    <source>
        <dbReference type="EMBL" id="GKZ16499.1"/>
    </source>
</evidence>
<evidence type="ECO:0000313" key="2">
    <source>
        <dbReference type="Proteomes" id="UP001143548"/>
    </source>
</evidence>
<dbReference type="InterPro" id="IPR036250">
    <property type="entry name" value="AcylCo_DH-like_C"/>
</dbReference>
<dbReference type="GO" id="GO:0033539">
    <property type="term" value="P:fatty acid beta-oxidation using acyl-CoA dehydrogenase"/>
    <property type="evidence" value="ECO:0007669"/>
    <property type="project" value="TreeGrafter"/>
</dbReference>
<dbReference type="PANTHER" id="PTHR43884:SF12">
    <property type="entry name" value="ISOVALERYL-COA DEHYDROGENASE, MITOCHONDRIAL-RELATED"/>
    <property type="match status" value="1"/>
</dbReference>
<dbReference type="SUPFAM" id="SSF56645">
    <property type="entry name" value="Acyl-CoA dehydrogenase NM domain-like"/>
    <property type="match status" value="1"/>
</dbReference>
<reference evidence="1" key="1">
    <citation type="submission" date="2022-07" db="EMBL/GenBank/DDBJ databases">
        <title>Taxonomy of Aspergillus series Nigri: significant species reduction supported by multi-species coalescent approaches.</title>
        <authorList>
            <person name="Bian C."/>
            <person name="Kusuya Y."/>
            <person name="Sklenar F."/>
            <person name="D'hooge E."/>
            <person name="Yaguchi T."/>
            <person name="Takahashi H."/>
            <person name="Hubka V."/>
        </authorList>
    </citation>
    <scope>NUCLEOTIDE SEQUENCE</scope>
    <source>
        <strain evidence="1">CBS 733.88</strain>
    </source>
</reference>
<dbReference type="PANTHER" id="PTHR43884">
    <property type="entry name" value="ACYL-COA DEHYDROGENASE"/>
    <property type="match status" value="1"/>
</dbReference>
<dbReference type="AlphaFoldDB" id="A0A9W5YGK7"/>
<dbReference type="SUPFAM" id="SSF47203">
    <property type="entry name" value="Acyl-CoA dehydrogenase C-terminal domain-like"/>
    <property type="match status" value="1"/>
</dbReference>
<dbReference type="InterPro" id="IPR009100">
    <property type="entry name" value="AcylCoA_DH/oxidase_NM_dom_sf"/>
</dbReference>
<dbReference type="GO" id="GO:0050660">
    <property type="term" value="F:flavin adenine dinucleotide binding"/>
    <property type="evidence" value="ECO:0007669"/>
    <property type="project" value="InterPro"/>
</dbReference>
<gene>
    <name evidence="1" type="ORF">AbraCBS73388_000074</name>
</gene>
<dbReference type="InterPro" id="IPR046373">
    <property type="entry name" value="Acyl-CoA_Oxase/DH_mid-dom_sf"/>
</dbReference>
<dbReference type="GO" id="GO:0046359">
    <property type="term" value="P:butyrate catabolic process"/>
    <property type="evidence" value="ECO:0007669"/>
    <property type="project" value="TreeGrafter"/>
</dbReference>